<reference evidence="1 2" key="1">
    <citation type="journal article" date="2012" name="J. Bacteriol.">
        <title>Draft Genome Sequence of Mesorhizobium alhagi CCNWXJ12-2T, a Novel Salt-Resistant Species Isolated from the Desert of Northwestern China.</title>
        <authorList>
            <person name="Zhou M."/>
            <person name="Chen W."/>
            <person name="Chen H."/>
            <person name="Wei G."/>
        </authorList>
    </citation>
    <scope>NUCLEOTIDE SEQUENCE [LARGE SCALE GENOMIC DNA]</scope>
    <source>
        <strain evidence="1 2">CCNWXJ12-2</strain>
    </source>
</reference>
<dbReference type="AlphaFoldDB" id="H0HYY3"/>
<evidence type="ECO:0000313" key="2">
    <source>
        <dbReference type="Proteomes" id="UP000003250"/>
    </source>
</evidence>
<dbReference type="Proteomes" id="UP000003250">
    <property type="component" value="Unassembled WGS sequence"/>
</dbReference>
<accession>H0HYY3</accession>
<protein>
    <submittedName>
        <fullName evidence="1">Uncharacterized protein</fullName>
    </submittedName>
</protein>
<name>H0HYY3_9HYPH</name>
<evidence type="ECO:0000313" key="1">
    <source>
        <dbReference type="EMBL" id="EHK54063.1"/>
    </source>
</evidence>
<organism evidence="1 2">
    <name type="scientific">Mesorhizobium alhagi CCNWXJ12-2</name>
    <dbReference type="NCBI Taxonomy" id="1107882"/>
    <lineage>
        <taxon>Bacteria</taxon>
        <taxon>Pseudomonadati</taxon>
        <taxon>Pseudomonadota</taxon>
        <taxon>Alphaproteobacteria</taxon>
        <taxon>Hyphomicrobiales</taxon>
        <taxon>Phyllobacteriaceae</taxon>
        <taxon>Allomesorhizobium</taxon>
    </lineage>
</organism>
<keyword evidence="2" id="KW-1185">Reference proteome</keyword>
<gene>
    <name evidence="1" type="ORF">MAXJ12_27088</name>
</gene>
<sequence length="108" mass="11733">MIRPGNGRAVMGCYFLSPGYLRIADPDATGFDSCQRVFSALRNHGAFLLCNGCIDVQHERLRTSHVVVSGKLPHIHVERHEDRRIKADVSRRKVPLAGAALAAAKGGA</sequence>
<dbReference type="EMBL" id="AHAM01000237">
    <property type="protein sequence ID" value="EHK54063.1"/>
    <property type="molecule type" value="Genomic_DNA"/>
</dbReference>
<proteinExistence type="predicted"/>